<dbReference type="Pfam" id="PF00561">
    <property type="entry name" value="Abhydrolase_1"/>
    <property type="match status" value="1"/>
</dbReference>
<evidence type="ECO:0000259" key="1">
    <source>
        <dbReference type="Pfam" id="PF00561"/>
    </source>
</evidence>
<dbReference type="SUPFAM" id="SSF53474">
    <property type="entry name" value="alpha/beta-Hydrolases"/>
    <property type="match status" value="1"/>
</dbReference>
<gene>
    <name evidence="2" type="ORF">ACFP2T_34865</name>
</gene>
<accession>A0ABW1KHZ0</accession>
<dbReference type="Gene3D" id="3.40.50.1820">
    <property type="entry name" value="alpha/beta hydrolase"/>
    <property type="match status" value="1"/>
</dbReference>
<dbReference type="GO" id="GO:0016787">
    <property type="term" value="F:hydrolase activity"/>
    <property type="evidence" value="ECO:0007669"/>
    <property type="project" value="UniProtKB-KW"/>
</dbReference>
<sequence length="232" mass="24653">MLLHGLAVSHRYLMPTALRLGGRSVYVPDLPGFGLSDKPPAVLDVGQHAEVIAALTDALGVASAAILGNSFGCQVAVELAVRRPDLVAALVLVGPTTDPTAATMTGQLRRLLRDLPREDWRQTPILAKDLRDAGPRRIIATLRHAVEDHIDSKLPAISVPTLLVRGDRDPIAPARWVNQATALTPHGHTHTVAAAHNAVTTAGPQLAAAVDTFLNRRTSQLTPTPGGFGRRH</sequence>
<feature type="domain" description="AB hydrolase-1" evidence="1">
    <location>
        <begin position="2"/>
        <end position="115"/>
    </location>
</feature>
<evidence type="ECO:0000313" key="2">
    <source>
        <dbReference type="EMBL" id="MFC6021344.1"/>
    </source>
</evidence>
<organism evidence="2 3">
    <name type="scientific">Plantactinospora solaniradicis</name>
    <dbReference type="NCBI Taxonomy" id="1723736"/>
    <lineage>
        <taxon>Bacteria</taxon>
        <taxon>Bacillati</taxon>
        <taxon>Actinomycetota</taxon>
        <taxon>Actinomycetes</taxon>
        <taxon>Micromonosporales</taxon>
        <taxon>Micromonosporaceae</taxon>
        <taxon>Plantactinospora</taxon>
    </lineage>
</organism>
<keyword evidence="3" id="KW-1185">Reference proteome</keyword>
<comment type="caution">
    <text evidence="2">The sequence shown here is derived from an EMBL/GenBank/DDBJ whole genome shotgun (WGS) entry which is preliminary data.</text>
</comment>
<dbReference type="Proteomes" id="UP001596203">
    <property type="component" value="Unassembled WGS sequence"/>
</dbReference>
<reference evidence="3" key="1">
    <citation type="journal article" date="2019" name="Int. J. Syst. Evol. Microbiol.">
        <title>The Global Catalogue of Microorganisms (GCM) 10K type strain sequencing project: providing services to taxonomists for standard genome sequencing and annotation.</title>
        <authorList>
            <consortium name="The Broad Institute Genomics Platform"/>
            <consortium name="The Broad Institute Genome Sequencing Center for Infectious Disease"/>
            <person name="Wu L."/>
            <person name="Ma J."/>
        </authorList>
    </citation>
    <scope>NUCLEOTIDE SEQUENCE [LARGE SCALE GENOMIC DNA]</scope>
    <source>
        <strain evidence="3">ZS-35-S2</strain>
    </source>
</reference>
<proteinExistence type="predicted"/>
<name>A0ABW1KHZ0_9ACTN</name>
<dbReference type="PRINTS" id="PR00111">
    <property type="entry name" value="ABHYDROLASE"/>
</dbReference>
<dbReference type="EMBL" id="JBHSPR010000042">
    <property type="protein sequence ID" value="MFC6021344.1"/>
    <property type="molecule type" value="Genomic_DNA"/>
</dbReference>
<dbReference type="InterPro" id="IPR029058">
    <property type="entry name" value="AB_hydrolase_fold"/>
</dbReference>
<dbReference type="InterPro" id="IPR050228">
    <property type="entry name" value="Carboxylesterase_BioH"/>
</dbReference>
<dbReference type="InterPro" id="IPR000073">
    <property type="entry name" value="AB_hydrolase_1"/>
</dbReference>
<dbReference type="PANTHER" id="PTHR43194:SF5">
    <property type="entry name" value="PIMELOYL-[ACYL-CARRIER PROTEIN] METHYL ESTER ESTERASE"/>
    <property type="match status" value="1"/>
</dbReference>
<dbReference type="RefSeq" id="WP_377429429.1">
    <property type="nucleotide sequence ID" value="NZ_JBHSPR010000042.1"/>
</dbReference>
<evidence type="ECO:0000313" key="3">
    <source>
        <dbReference type="Proteomes" id="UP001596203"/>
    </source>
</evidence>
<keyword evidence="2" id="KW-0378">Hydrolase</keyword>
<dbReference type="PANTHER" id="PTHR43194">
    <property type="entry name" value="HYDROLASE ALPHA/BETA FOLD FAMILY"/>
    <property type="match status" value="1"/>
</dbReference>
<protein>
    <submittedName>
        <fullName evidence="2">Alpha/beta fold hydrolase</fullName>
    </submittedName>
</protein>